<sequence length="353" mass="38855">MAATPAASSSLTDNCPICWDELSTDCGRTIVTLQCSHKFHLDCIGSTFNSFGEMRCPLCRATESGTWIIPGQGADEEASEEDYSDTEGLEFEEWDLFPMQEGLMDPTRAFLYRASSQPAVLATDDGTLYHQVSAFDIIHQLNCQWNQPPLTAFNSIFNHFSTATQRPTSVASSTLRTSPGRSQGVVNIESFIEPVILEPGRSNGPTPCNFDWTCPPINSPSPGVHAMMSSRSGSNGLSETIPTDNTALQSEQTQFNVPSNAPVDRQHQELPIIVQHETNNISPSENSPDDIDPSLKLMRRRKRKSSNSHGRNLLNDLLNGKLHRKNIKKTSLKTSMDDPLGMDKGGEVEALRD</sequence>
<dbReference type="InterPro" id="IPR044274">
    <property type="entry name" value="RFI2"/>
</dbReference>
<feature type="domain" description="RING-type" evidence="3">
    <location>
        <begin position="15"/>
        <end position="60"/>
    </location>
</feature>
<dbReference type="AlphaFoldDB" id="A0AAV5H9C5"/>
<evidence type="ECO:0000256" key="2">
    <source>
        <dbReference type="SAM" id="MobiDB-lite"/>
    </source>
</evidence>
<keyword evidence="1" id="KW-0479">Metal-binding</keyword>
<dbReference type="EMBL" id="BPVZ01000001">
    <property type="protein sequence ID" value="GKU85448.1"/>
    <property type="molecule type" value="Genomic_DNA"/>
</dbReference>
<dbReference type="Proteomes" id="UP001054252">
    <property type="component" value="Unassembled WGS sequence"/>
</dbReference>
<dbReference type="PROSITE" id="PS50089">
    <property type="entry name" value="ZF_RING_2"/>
    <property type="match status" value="1"/>
</dbReference>
<keyword evidence="1" id="KW-0862">Zinc</keyword>
<dbReference type="SUPFAM" id="SSF57850">
    <property type="entry name" value="RING/U-box"/>
    <property type="match status" value="1"/>
</dbReference>
<evidence type="ECO:0000313" key="5">
    <source>
        <dbReference type="Proteomes" id="UP001054252"/>
    </source>
</evidence>
<feature type="compositionally biased region" description="Basic residues" evidence="2">
    <location>
        <begin position="297"/>
        <end position="306"/>
    </location>
</feature>
<evidence type="ECO:0000256" key="1">
    <source>
        <dbReference type="PROSITE-ProRule" id="PRU00175"/>
    </source>
</evidence>
<proteinExistence type="predicted"/>
<keyword evidence="1" id="KW-0863">Zinc-finger</keyword>
<feature type="compositionally biased region" description="Basic and acidic residues" evidence="2">
    <location>
        <begin position="344"/>
        <end position="353"/>
    </location>
</feature>
<dbReference type="SMART" id="SM00184">
    <property type="entry name" value="RING"/>
    <property type="match status" value="1"/>
</dbReference>
<gene>
    <name evidence="4" type="ORF">SLEP1_g126</name>
</gene>
<dbReference type="InterPro" id="IPR001841">
    <property type="entry name" value="Znf_RING"/>
</dbReference>
<organism evidence="4 5">
    <name type="scientific">Rubroshorea leprosula</name>
    <dbReference type="NCBI Taxonomy" id="152421"/>
    <lineage>
        <taxon>Eukaryota</taxon>
        <taxon>Viridiplantae</taxon>
        <taxon>Streptophyta</taxon>
        <taxon>Embryophyta</taxon>
        <taxon>Tracheophyta</taxon>
        <taxon>Spermatophyta</taxon>
        <taxon>Magnoliopsida</taxon>
        <taxon>eudicotyledons</taxon>
        <taxon>Gunneridae</taxon>
        <taxon>Pentapetalae</taxon>
        <taxon>rosids</taxon>
        <taxon>malvids</taxon>
        <taxon>Malvales</taxon>
        <taxon>Dipterocarpaceae</taxon>
        <taxon>Rubroshorea</taxon>
    </lineage>
</organism>
<evidence type="ECO:0000313" key="4">
    <source>
        <dbReference type="EMBL" id="GKU85448.1"/>
    </source>
</evidence>
<accession>A0AAV5H9C5</accession>
<name>A0AAV5H9C5_9ROSI</name>
<keyword evidence="5" id="KW-1185">Reference proteome</keyword>
<dbReference type="GO" id="GO:0004842">
    <property type="term" value="F:ubiquitin-protein transferase activity"/>
    <property type="evidence" value="ECO:0007669"/>
    <property type="project" value="InterPro"/>
</dbReference>
<dbReference type="GO" id="GO:0008270">
    <property type="term" value="F:zinc ion binding"/>
    <property type="evidence" value="ECO:0007669"/>
    <property type="project" value="UniProtKB-KW"/>
</dbReference>
<dbReference type="Pfam" id="PF13639">
    <property type="entry name" value="zf-RING_2"/>
    <property type="match status" value="1"/>
</dbReference>
<protein>
    <recommendedName>
        <fullName evidence="3">RING-type domain-containing protein</fullName>
    </recommendedName>
</protein>
<dbReference type="InterPro" id="IPR013083">
    <property type="entry name" value="Znf_RING/FYVE/PHD"/>
</dbReference>
<dbReference type="PANTHER" id="PTHR46798">
    <property type="entry name" value="OS09G0511500 PROTEIN"/>
    <property type="match status" value="1"/>
</dbReference>
<dbReference type="Gene3D" id="3.30.40.10">
    <property type="entry name" value="Zinc/RING finger domain, C3HC4 (zinc finger)"/>
    <property type="match status" value="1"/>
</dbReference>
<evidence type="ECO:0000259" key="3">
    <source>
        <dbReference type="PROSITE" id="PS50089"/>
    </source>
</evidence>
<feature type="compositionally biased region" description="Basic residues" evidence="2">
    <location>
        <begin position="321"/>
        <end position="331"/>
    </location>
</feature>
<comment type="caution">
    <text evidence="4">The sequence shown here is derived from an EMBL/GenBank/DDBJ whole genome shotgun (WGS) entry which is preliminary data.</text>
</comment>
<feature type="region of interest" description="Disordered" evidence="2">
    <location>
        <begin position="279"/>
        <end position="353"/>
    </location>
</feature>
<dbReference type="PANTHER" id="PTHR46798:SF3">
    <property type="entry name" value="RING FINGER FAMILY PROTEIN"/>
    <property type="match status" value="1"/>
</dbReference>
<reference evidence="4 5" key="1">
    <citation type="journal article" date="2021" name="Commun. Biol.">
        <title>The genome of Shorea leprosula (Dipterocarpaceae) highlights the ecological relevance of drought in aseasonal tropical rainforests.</title>
        <authorList>
            <person name="Ng K.K.S."/>
            <person name="Kobayashi M.J."/>
            <person name="Fawcett J.A."/>
            <person name="Hatakeyama M."/>
            <person name="Paape T."/>
            <person name="Ng C.H."/>
            <person name="Ang C.C."/>
            <person name="Tnah L.H."/>
            <person name="Lee C.T."/>
            <person name="Nishiyama T."/>
            <person name="Sese J."/>
            <person name="O'Brien M.J."/>
            <person name="Copetti D."/>
            <person name="Mohd Noor M.I."/>
            <person name="Ong R.C."/>
            <person name="Putra M."/>
            <person name="Sireger I.Z."/>
            <person name="Indrioko S."/>
            <person name="Kosugi Y."/>
            <person name="Izuno A."/>
            <person name="Isagi Y."/>
            <person name="Lee S.L."/>
            <person name="Shimizu K.K."/>
        </authorList>
    </citation>
    <scope>NUCLEOTIDE SEQUENCE [LARGE SCALE GENOMIC DNA]</scope>
    <source>
        <strain evidence="4">214</strain>
    </source>
</reference>